<reference evidence="7" key="1">
    <citation type="submission" date="2018-06" db="EMBL/GenBank/DDBJ databases">
        <authorList>
            <person name="Zhirakovskaya E."/>
        </authorList>
    </citation>
    <scope>NUCLEOTIDE SEQUENCE</scope>
</reference>
<dbReference type="NCBIfam" id="NF001325">
    <property type="entry name" value="PRK00259.1-3"/>
    <property type="match status" value="1"/>
</dbReference>
<evidence type="ECO:0000256" key="3">
    <source>
        <dbReference type="ARBA" id="ARBA00022989"/>
    </source>
</evidence>
<feature type="transmembrane region" description="Helical" evidence="6">
    <location>
        <begin position="80"/>
        <end position="97"/>
    </location>
</feature>
<organism evidence="7">
    <name type="scientific">hydrothermal vent metagenome</name>
    <dbReference type="NCBI Taxonomy" id="652676"/>
    <lineage>
        <taxon>unclassified sequences</taxon>
        <taxon>metagenomes</taxon>
        <taxon>ecological metagenomes</taxon>
    </lineage>
</organism>
<dbReference type="GO" id="GO:0005886">
    <property type="term" value="C:plasma membrane"/>
    <property type="evidence" value="ECO:0007669"/>
    <property type="project" value="TreeGrafter"/>
</dbReference>
<feature type="transmembrane region" description="Helical" evidence="6">
    <location>
        <begin position="118"/>
        <end position="139"/>
    </location>
</feature>
<dbReference type="PANTHER" id="PTHR36917:SF1">
    <property type="entry name" value="INNER MEMBRANE-SPANNING PROTEIN YCIB"/>
    <property type="match status" value="1"/>
</dbReference>
<keyword evidence="1" id="KW-1003">Cell membrane</keyword>
<evidence type="ECO:0000256" key="6">
    <source>
        <dbReference type="SAM" id="Phobius"/>
    </source>
</evidence>
<gene>
    <name evidence="7" type="ORF">MNBD_GAMMA04-1779</name>
</gene>
<dbReference type="NCBIfam" id="NF001324">
    <property type="entry name" value="PRK00259.1-2"/>
    <property type="match status" value="1"/>
</dbReference>
<protein>
    <submittedName>
        <fullName evidence="7">Intracellular septation protein IspA</fullName>
    </submittedName>
</protein>
<proteinExistence type="inferred from homology"/>
<dbReference type="NCBIfam" id="TIGR00997">
    <property type="entry name" value="ispZ"/>
    <property type="match status" value="1"/>
</dbReference>
<sequence length="196" mass="22679">MKLFFDMFPVVLFFIAYQMYDIYTATAVIIAATIVQVLYVYIKHKRVEKIHVITLVLVVLLGGLTLILQDENFIKWKPTIVNWGFAVVFLGSHYIGQKPIIQRMMDGMIGLPKQIWNRLSWLWIGFFVLSGVANIYVAFNYDTDTWVNFKLFGLMAMTMVFIVLQGIYIHRHQQDVEPAPNTSNTENSTDKNDTTK</sequence>
<accession>A0A3B0VSY9</accession>
<feature type="transmembrane region" description="Helical" evidence="6">
    <location>
        <begin position="49"/>
        <end position="68"/>
    </location>
</feature>
<feature type="region of interest" description="Disordered" evidence="5">
    <location>
        <begin position="175"/>
        <end position="196"/>
    </location>
</feature>
<evidence type="ECO:0000256" key="1">
    <source>
        <dbReference type="ARBA" id="ARBA00022475"/>
    </source>
</evidence>
<feature type="transmembrane region" description="Helical" evidence="6">
    <location>
        <begin position="151"/>
        <end position="169"/>
    </location>
</feature>
<evidence type="ECO:0000256" key="4">
    <source>
        <dbReference type="ARBA" id="ARBA00023136"/>
    </source>
</evidence>
<evidence type="ECO:0000313" key="7">
    <source>
        <dbReference type="EMBL" id="VAW46778.1"/>
    </source>
</evidence>
<keyword evidence="4 6" id="KW-0472">Membrane</keyword>
<dbReference type="AlphaFoldDB" id="A0A3B0VSY9"/>
<dbReference type="EMBL" id="UOFB01000159">
    <property type="protein sequence ID" value="VAW46778.1"/>
    <property type="molecule type" value="Genomic_DNA"/>
</dbReference>
<feature type="transmembrane region" description="Helical" evidence="6">
    <location>
        <begin position="20"/>
        <end position="42"/>
    </location>
</feature>
<evidence type="ECO:0000256" key="2">
    <source>
        <dbReference type="ARBA" id="ARBA00022692"/>
    </source>
</evidence>
<keyword evidence="3 6" id="KW-1133">Transmembrane helix</keyword>
<dbReference type="HAMAP" id="MF_00189">
    <property type="entry name" value="YciB"/>
    <property type="match status" value="1"/>
</dbReference>
<name>A0A3B0VSY9_9ZZZZ</name>
<dbReference type="PANTHER" id="PTHR36917">
    <property type="entry name" value="INTRACELLULAR SEPTATION PROTEIN A-RELATED"/>
    <property type="match status" value="1"/>
</dbReference>
<keyword evidence="2 6" id="KW-0812">Transmembrane</keyword>
<evidence type="ECO:0000256" key="5">
    <source>
        <dbReference type="SAM" id="MobiDB-lite"/>
    </source>
</evidence>
<dbReference type="InterPro" id="IPR006008">
    <property type="entry name" value="YciB"/>
</dbReference>
<dbReference type="Pfam" id="PF04279">
    <property type="entry name" value="IspA"/>
    <property type="match status" value="1"/>
</dbReference>